<evidence type="ECO:0000256" key="6">
    <source>
        <dbReference type="ARBA" id="ARBA00023102"/>
    </source>
</evidence>
<dbReference type="Proteomes" id="UP000294682">
    <property type="component" value="Unassembled WGS sequence"/>
</dbReference>
<dbReference type="GO" id="GO:0000105">
    <property type="term" value="P:L-histidine biosynthetic process"/>
    <property type="evidence" value="ECO:0007669"/>
    <property type="project" value="UniProtKB-UniRule"/>
</dbReference>
<evidence type="ECO:0000256" key="2">
    <source>
        <dbReference type="ARBA" id="ARBA00009152"/>
    </source>
</evidence>
<feature type="domain" description="PHP" evidence="9">
    <location>
        <begin position="6"/>
        <end position="197"/>
    </location>
</feature>
<name>A0A9X8ULI2_9FIRM</name>
<comment type="similarity">
    <text evidence="2 8">Belongs to the PHP hydrolase family. HisK subfamily.</text>
</comment>
<dbReference type="EMBL" id="SLUK01000001">
    <property type="protein sequence ID" value="TCL45316.1"/>
    <property type="molecule type" value="Genomic_DNA"/>
</dbReference>
<dbReference type="EC" id="3.1.3.15" evidence="3 8"/>
<dbReference type="Pfam" id="PF02811">
    <property type="entry name" value="PHP"/>
    <property type="match status" value="1"/>
</dbReference>
<dbReference type="GO" id="GO:0004401">
    <property type="term" value="F:histidinol-phosphatase activity"/>
    <property type="evidence" value="ECO:0007669"/>
    <property type="project" value="UniProtKB-UniRule"/>
</dbReference>
<dbReference type="PANTHER" id="PTHR21039:SF0">
    <property type="entry name" value="HISTIDINOL-PHOSPHATASE"/>
    <property type="match status" value="1"/>
</dbReference>
<evidence type="ECO:0000256" key="8">
    <source>
        <dbReference type="RuleBase" id="RU366003"/>
    </source>
</evidence>
<comment type="pathway">
    <text evidence="1 8">Amino-acid biosynthesis; L-histidine biosynthesis; L-histidine from 5-phospho-alpha-D-ribose 1-diphosphate: step 8/9.</text>
</comment>
<organism evidence="10 11">
    <name type="scientific">Harryflintia acetispora</name>
    <dbReference type="NCBI Taxonomy" id="1849041"/>
    <lineage>
        <taxon>Bacteria</taxon>
        <taxon>Bacillati</taxon>
        <taxon>Bacillota</taxon>
        <taxon>Clostridia</taxon>
        <taxon>Eubacteriales</taxon>
        <taxon>Oscillospiraceae</taxon>
        <taxon>Harryflintia</taxon>
    </lineage>
</organism>
<evidence type="ECO:0000313" key="10">
    <source>
        <dbReference type="EMBL" id="TCL45316.1"/>
    </source>
</evidence>
<evidence type="ECO:0000256" key="7">
    <source>
        <dbReference type="ARBA" id="ARBA00049158"/>
    </source>
</evidence>
<evidence type="ECO:0000256" key="1">
    <source>
        <dbReference type="ARBA" id="ARBA00004970"/>
    </source>
</evidence>
<dbReference type="RefSeq" id="WP_132083649.1">
    <property type="nucleotide sequence ID" value="NZ_SLUK01000001.1"/>
</dbReference>
<dbReference type="InterPro" id="IPR016195">
    <property type="entry name" value="Pol/histidinol_Pase-like"/>
</dbReference>
<keyword evidence="4 8" id="KW-0028">Amino-acid biosynthesis</keyword>
<dbReference type="PANTHER" id="PTHR21039">
    <property type="entry name" value="HISTIDINOL PHOSPHATASE-RELATED"/>
    <property type="match status" value="1"/>
</dbReference>
<keyword evidence="5 8" id="KW-0378">Hydrolase</keyword>
<evidence type="ECO:0000313" key="11">
    <source>
        <dbReference type="Proteomes" id="UP000294682"/>
    </source>
</evidence>
<evidence type="ECO:0000256" key="3">
    <source>
        <dbReference type="ARBA" id="ARBA00013085"/>
    </source>
</evidence>
<dbReference type="Gene3D" id="3.20.20.140">
    <property type="entry name" value="Metal-dependent hydrolases"/>
    <property type="match status" value="1"/>
</dbReference>
<gene>
    <name evidence="10" type="ORF">EDD78_101299</name>
</gene>
<keyword evidence="11" id="KW-1185">Reference proteome</keyword>
<comment type="catalytic activity">
    <reaction evidence="7 8">
        <text>L-histidinol phosphate + H2O = L-histidinol + phosphate</text>
        <dbReference type="Rhea" id="RHEA:14465"/>
        <dbReference type="ChEBI" id="CHEBI:15377"/>
        <dbReference type="ChEBI" id="CHEBI:43474"/>
        <dbReference type="ChEBI" id="CHEBI:57699"/>
        <dbReference type="ChEBI" id="CHEBI:57980"/>
        <dbReference type="EC" id="3.1.3.15"/>
    </reaction>
</comment>
<evidence type="ECO:0000256" key="5">
    <source>
        <dbReference type="ARBA" id="ARBA00022801"/>
    </source>
</evidence>
<keyword evidence="6 8" id="KW-0368">Histidine biosynthesis</keyword>
<reference evidence="10 11" key="1">
    <citation type="submission" date="2019-03" db="EMBL/GenBank/DDBJ databases">
        <title>Genomic Encyclopedia of Type Strains, Phase IV (KMG-IV): sequencing the most valuable type-strain genomes for metagenomic binning, comparative biology and taxonomic classification.</title>
        <authorList>
            <person name="Goeker M."/>
        </authorList>
    </citation>
    <scope>NUCLEOTIDE SEQUENCE [LARGE SCALE GENOMIC DNA]</scope>
    <source>
        <strain evidence="10 11">DSM 100433</strain>
    </source>
</reference>
<dbReference type="NCBIfam" id="TIGR01856">
    <property type="entry name" value="hisJ_fam"/>
    <property type="match status" value="1"/>
</dbReference>
<accession>A0A9X8ULI2</accession>
<dbReference type="SUPFAM" id="SSF89550">
    <property type="entry name" value="PHP domain-like"/>
    <property type="match status" value="1"/>
</dbReference>
<dbReference type="InterPro" id="IPR004013">
    <property type="entry name" value="PHP_dom"/>
</dbReference>
<dbReference type="InterPro" id="IPR010140">
    <property type="entry name" value="Histidinol_P_phosphatase_HisJ"/>
</dbReference>
<evidence type="ECO:0000256" key="4">
    <source>
        <dbReference type="ARBA" id="ARBA00022605"/>
    </source>
</evidence>
<dbReference type="GO" id="GO:0005737">
    <property type="term" value="C:cytoplasm"/>
    <property type="evidence" value="ECO:0007669"/>
    <property type="project" value="TreeGrafter"/>
</dbReference>
<dbReference type="AlphaFoldDB" id="A0A9X8ULI2"/>
<evidence type="ECO:0000259" key="9">
    <source>
        <dbReference type="Pfam" id="PF02811"/>
    </source>
</evidence>
<protein>
    <recommendedName>
        <fullName evidence="3 8">Histidinol-phosphatase</fullName>
        <shortName evidence="8">HolPase</shortName>
        <ecNumber evidence="3 8">3.1.3.15</ecNumber>
    </recommendedName>
</protein>
<sequence length="271" mass="30616">MLNIFDSHSHSDNSPDGHHSVTYLCEQAVEKGLMGLCITDHCDIDIYKRDNFELRMINSNFEVRKAQLFFGDRLMLTAGIELGQPLFDPALAERALGLLNYDFVLGSVHVTRGWPDYYEVSYKGRPIEEVNAAMDAYFGEVLETAKKADFDSLAHLTYPIRYISGRDGIEVDLRRWDDLIDEILRTLIARGKGLELNVAGLHNGWGQLCPPKEIFARYRELGGEIVTLGSDSHLAQDLGVGIAEGMEVLQSCGFQYFAFYKKRQARMLGIR</sequence>
<proteinExistence type="inferred from homology"/>
<comment type="caution">
    <text evidence="10">The sequence shown here is derived from an EMBL/GenBank/DDBJ whole genome shotgun (WGS) entry which is preliminary data.</text>
</comment>